<protein>
    <submittedName>
        <fullName evidence="1">Uncharacterized protein</fullName>
    </submittedName>
</protein>
<comment type="caution">
    <text evidence="1">The sequence shown here is derived from an EMBL/GenBank/DDBJ whole genome shotgun (WGS) entry which is preliminary data.</text>
</comment>
<name>A0AAV3P5W0_LITER</name>
<gene>
    <name evidence="1" type="ORF">LIER_06427</name>
</gene>
<evidence type="ECO:0000313" key="2">
    <source>
        <dbReference type="Proteomes" id="UP001454036"/>
    </source>
</evidence>
<keyword evidence="2" id="KW-1185">Reference proteome</keyword>
<accession>A0AAV3P5W0</accession>
<proteinExistence type="predicted"/>
<dbReference type="EMBL" id="BAABME010000938">
    <property type="protein sequence ID" value="GAA0146492.1"/>
    <property type="molecule type" value="Genomic_DNA"/>
</dbReference>
<dbReference type="AlphaFoldDB" id="A0AAV3P5W0"/>
<organism evidence="1 2">
    <name type="scientific">Lithospermum erythrorhizon</name>
    <name type="common">Purple gromwell</name>
    <name type="synonym">Lithospermum officinale var. erythrorhizon</name>
    <dbReference type="NCBI Taxonomy" id="34254"/>
    <lineage>
        <taxon>Eukaryota</taxon>
        <taxon>Viridiplantae</taxon>
        <taxon>Streptophyta</taxon>
        <taxon>Embryophyta</taxon>
        <taxon>Tracheophyta</taxon>
        <taxon>Spermatophyta</taxon>
        <taxon>Magnoliopsida</taxon>
        <taxon>eudicotyledons</taxon>
        <taxon>Gunneridae</taxon>
        <taxon>Pentapetalae</taxon>
        <taxon>asterids</taxon>
        <taxon>lamiids</taxon>
        <taxon>Boraginales</taxon>
        <taxon>Boraginaceae</taxon>
        <taxon>Boraginoideae</taxon>
        <taxon>Lithospermeae</taxon>
        <taxon>Lithospermum</taxon>
    </lineage>
</organism>
<reference evidence="1 2" key="1">
    <citation type="submission" date="2024-01" db="EMBL/GenBank/DDBJ databases">
        <title>The complete chloroplast genome sequence of Lithospermum erythrorhizon: insights into the phylogenetic relationship among Boraginaceae species and the maternal lineages of purple gromwells.</title>
        <authorList>
            <person name="Okada T."/>
            <person name="Watanabe K."/>
        </authorList>
    </citation>
    <scope>NUCLEOTIDE SEQUENCE [LARGE SCALE GENOMIC DNA]</scope>
</reference>
<sequence length="85" mass="9058">MPVGVLPPDKGSGGGFTTRQRLRWVCQKLMGGVLGGKSAPYVGKGLFFFQMETEEAKQGALERGLMELFSVSSDSEVVDGGNGFE</sequence>
<dbReference type="Proteomes" id="UP001454036">
    <property type="component" value="Unassembled WGS sequence"/>
</dbReference>
<evidence type="ECO:0000313" key="1">
    <source>
        <dbReference type="EMBL" id="GAA0146492.1"/>
    </source>
</evidence>